<dbReference type="EMBL" id="FOLO01000027">
    <property type="protein sequence ID" value="SFD01467.1"/>
    <property type="molecule type" value="Genomic_DNA"/>
</dbReference>
<proteinExistence type="predicted"/>
<name>A0A1I1NV85_9GAMM</name>
<evidence type="ECO:0000313" key="2">
    <source>
        <dbReference type="Proteomes" id="UP000198862"/>
    </source>
</evidence>
<sequence>EAEFVFLDTASFLPFEQHKTVVCHKDVTGYTEIVKAFGDSLYDTVLIGENIEYINYSGGFIVDTVKRAWAKNKCDGSVSDKEASDIAMALLPFYERLFNTSGILGIQAAYPFNVGDESKYPLDAEPFNNRIRVTYYTTETHDTSLPENGVVAEKQPVVGFDSEFTFLSSADLFVNFGVVDFDPTQTNKTPKQTYDVFGMRSMPELDLHTSWAAPVGLSQILYLRNSLFSEEEHSQFLIEQLIDATTPEGCSFYSEFNNKCRIQDPLKHRQHEVYRLGYLE</sequence>
<protein>
    <submittedName>
        <fullName evidence="1">Uncharacterized protein</fullName>
    </submittedName>
</protein>
<feature type="non-terminal residue" evidence="1">
    <location>
        <position position="1"/>
    </location>
</feature>
<reference evidence="1 2" key="1">
    <citation type="submission" date="2016-10" db="EMBL/GenBank/DDBJ databases">
        <authorList>
            <person name="de Groot N.N."/>
        </authorList>
    </citation>
    <scope>NUCLEOTIDE SEQUENCE [LARGE SCALE GENOMIC DNA]</scope>
    <source>
        <strain evidence="1 2">DSM 6059</strain>
    </source>
</reference>
<organism evidence="1 2">
    <name type="scientific">Pseudoalteromonas denitrificans DSM 6059</name>
    <dbReference type="NCBI Taxonomy" id="1123010"/>
    <lineage>
        <taxon>Bacteria</taxon>
        <taxon>Pseudomonadati</taxon>
        <taxon>Pseudomonadota</taxon>
        <taxon>Gammaproteobacteria</taxon>
        <taxon>Alteromonadales</taxon>
        <taxon>Pseudoalteromonadaceae</taxon>
        <taxon>Pseudoalteromonas</taxon>
    </lineage>
</organism>
<keyword evidence="2" id="KW-1185">Reference proteome</keyword>
<dbReference type="STRING" id="1123010.SAMN02745724_03209"/>
<evidence type="ECO:0000313" key="1">
    <source>
        <dbReference type="EMBL" id="SFD01467.1"/>
    </source>
</evidence>
<gene>
    <name evidence="1" type="ORF">SAMN02745724_03209</name>
</gene>
<accession>A0A1I1NV85</accession>
<dbReference type="AlphaFoldDB" id="A0A1I1NV85"/>
<dbReference type="Proteomes" id="UP000198862">
    <property type="component" value="Unassembled WGS sequence"/>
</dbReference>